<keyword evidence="3" id="KW-1185">Reference proteome</keyword>
<name>A0A9P6FPA3_9FUNG</name>
<accession>A0A9P6FPA3</accession>
<protein>
    <submittedName>
        <fullName evidence="2">Uncharacterized protein</fullName>
    </submittedName>
</protein>
<feature type="compositionally biased region" description="Polar residues" evidence="1">
    <location>
        <begin position="81"/>
        <end position="99"/>
    </location>
</feature>
<sequence>MSYVRKGCFKCGNVPALSPSVFATTASNPDTSQIFAPSLVPLIRSSATLAAELDISKPIAPRFELLAGHIARNCRNQARFNSGNGDHSGASIMSDTNGTTEGGSPNGGSLDSAVIRAPDAVSYPPHPTFPSGRGGGRGGYMGRMHPGGGRHFNNHMNGAGSGPGARITCY</sequence>
<dbReference type="AlphaFoldDB" id="A0A9P6FPA3"/>
<feature type="non-terminal residue" evidence="2">
    <location>
        <position position="1"/>
    </location>
</feature>
<feature type="region of interest" description="Disordered" evidence="1">
    <location>
        <begin position="81"/>
        <end position="112"/>
    </location>
</feature>
<evidence type="ECO:0000313" key="3">
    <source>
        <dbReference type="Proteomes" id="UP000780801"/>
    </source>
</evidence>
<dbReference type="EMBL" id="JAABOA010003786">
    <property type="protein sequence ID" value="KAF9578316.1"/>
    <property type="molecule type" value="Genomic_DNA"/>
</dbReference>
<proteinExistence type="predicted"/>
<reference evidence="2" key="1">
    <citation type="journal article" date="2020" name="Fungal Divers.">
        <title>Resolving the Mortierellaceae phylogeny through synthesis of multi-gene phylogenetics and phylogenomics.</title>
        <authorList>
            <person name="Vandepol N."/>
            <person name="Liber J."/>
            <person name="Desiro A."/>
            <person name="Na H."/>
            <person name="Kennedy M."/>
            <person name="Barry K."/>
            <person name="Grigoriev I.V."/>
            <person name="Miller A.N."/>
            <person name="O'Donnell K."/>
            <person name="Stajich J.E."/>
            <person name="Bonito G."/>
        </authorList>
    </citation>
    <scope>NUCLEOTIDE SEQUENCE</scope>
    <source>
        <strain evidence="2">KOD1015</strain>
    </source>
</reference>
<dbReference type="Proteomes" id="UP000780801">
    <property type="component" value="Unassembled WGS sequence"/>
</dbReference>
<organism evidence="2 3">
    <name type="scientific">Lunasporangiospora selenospora</name>
    <dbReference type="NCBI Taxonomy" id="979761"/>
    <lineage>
        <taxon>Eukaryota</taxon>
        <taxon>Fungi</taxon>
        <taxon>Fungi incertae sedis</taxon>
        <taxon>Mucoromycota</taxon>
        <taxon>Mortierellomycotina</taxon>
        <taxon>Mortierellomycetes</taxon>
        <taxon>Mortierellales</taxon>
        <taxon>Mortierellaceae</taxon>
        <taxon>Lunasporangiospora</taxon>
    </lineage>
</organism>
<evidence type="ECO:0000313" key="2">
    <source>
        <dbReference type="EMBL" id="KAF9578316.1"/>
    </source>
</evidence>
<comment type="caution">
    <text evidence="2">The sequence shown here is derived from an EMBL/GenBank/DDBJ whole genome shotgun (WGS) entry which is preliminary data.</text>
</comment>
<evidence type="ECO:0000256" key="1">
    <source>
        <dbReference type="SAM" id="MobiDB-lite"/>
    </source>
</evidence>
<dbReference type="OrthoDB" id="3863715at2759"/>
<gene>
    <name evidence="2" type="ORF">BGW38_005944</name>
</gene>